<gene>
    <name evidence="1" type="ORF">JCGZ_20214</name>
</gene>
<keyword evidence="2" id="KW-1185">Reference proteome</keyword>
<dbReference type="EMBL" id="KK914848">
    <property type="protein sequence ID" value="KDP27390.1"/>
    <property type="molecule type" value="Genomic_DNA"/>
</dbReference>
<proteinExistence type="predicted"/>
<dbReference type="AlphaFoldDB" id="A0A067K552"/>
<protein>
    <submittedName>
        <fullName evidence="1">Uncharacterized protein</fullName>
    </submittedName>
</protein>
<name>A0A067K552_JATCU</name>
<sequence length="173" mass="20075">MKLQEFIPDAGNSISLQHNLPNHLCWGTSEKSMKRGKFGDNTYAAGGWFDRLPIRVQDRVQEAGFGRFVDTLPRSIIFDDQLWTLDQLGLWASLRVAIVMEPTISDKRFRYESIISHYEEMLRARVEEMDVDIVTRAFRFYLLSTTFFTNHGNDANLELLPPLQDLDATRQFN</sequence>
<accession>A0A067K552</accession>
<evidence type="ECO:0000313" key="1">
    <source>
        <dbReference type="EMBL" id="KDP27390.1"/>
    </source>
</evidence>
<dbReference type="OrthoDB" id="1938336at2759"/>
<reference evidence="1 2" key="1">
    <citation type="journal article" date="2014" name="PLoS ONE">
        <title>Global Analysis of Gene Expression Profiles in Physic Nut (Jatropha curcas L.) Seedlings Exposed to Salt Stress.</title>
        <authorList>
            <person name="Zhang L."/>
            <person name="Zhang C."/>
            <person name="Wu P."/>
            <person name="Chen Y."/>
            <person name="Li M."/>
            <person name="Jiang H."/>
            <person name="Wu G."/>
        </authorList>
    </citation>
    <scope>NUCLEOTIDE SEQUENCE [LARGE SCALE GENOMIC DNA]</scope>
    <source>
        <strain evidence="2">cv. GZQX0401</strain>
        <tissue evidence="1">Young leaves</tissue>
    </source>
</reference>
<dbReference type="Proteomes" id="UP000027138">
    <property type="component" value="Unassembled WGS sequence"/>
</dbReference>
<organism evidence="1 2">
    <name type="scientific">Jatropha curcas</name>
    <name type="common">Barbados nut</name>
    <dbReference type="NCBI Taxonomy" id="180498"/>
    <lineage>
        <taxon>Eukaryota</taxon>
        <taxon>Viridiplantae</taxon>
        <taxon>Streptophyta</taxon>
        <taxon>Embryophyta</taxon>
        <taxon>Tracheophyta</taxon>
        <taxon>Spermatophyta</taxon>
        <taxon>Magnoliopsida</taxon>
        <taxon>eudicotyledons</taxon>
        <taxon>Gunneridae</taxon>
        <taxon>Pentapetalae</taxon>
        <taxon>rosids</taxon>
        <taxon>fabids</taxon>
        <taxon>Malpighiales</taxon>
        <taxon>Euphorbiaceae</taxon>
        <taxon>Crotonoideae</taxon>
        <taxon>Jatropheae</taxon>
        <taxon>Jatropha</taxon>
    </lineage>
</organism>
<evidence type="ECO:0000313" key="2">
    <source>
        <dbReference type="Proteomes" id="UP000027138"/>
    </source>
</evidence>